<evidence type="ECO:0000313" key="2">
    <source>
        <dbReference type="EMBL" id="KUK36194.1"/>
    </source>
</evidence>
<comment type="caution">
    <text evidence="2">The sequence shown here is derived from an EMBL/GenBank/DDBJ whole genome shotgun (WGS) entry which is preliminary data.</text>
</comment>
<dbReference type="InterPro" id="IPR011033">
    <property type="entry name" value="PRC_barrel-like_sf"/>
</dbReference>
<sequence>MRKGRDVIGLPVISLATGKELGVVEDLIWSHEELKITHLVVNAKGVLNRTRYIPLEEVKGIGDDAVTVDGEEILEKGECQPEGKRVNEIAGGVVVTEGGRNLGTLEDVFFDGPGRLLGYEVSTGLVGDLLSGRMIMPPEMVVTWGKEAVIASYTGLDGSEEDRAVSDLSEQTNR</sequence>
<dbReference type="InterPro" id="IPR027275">
    <property type="entry name" value="PRC-brl_dom"/>
</dbReference>
<dbReference type="OMA" id="GRKWLPC"/>
<feature type="domain" description="PRC-barrel" evidence="1">
    <location>
        <begin position="84"/>
        <end position="149"/>
    </location>
</feature>
<dbReference type="AlphaFoldDB" id="A0A101FFP3"/>
<proteinExistence type="predicted"/>
<name>A0A101FFP3_9THEO</name>
<gene>
    <name evidence="2" type="ORF">XD66_1097</name>
</gene>
<dbReference type="Proteomes" id="UP000053326">
    <property type="component" value="Unassembled WGS sequence"/>
</dbReference>
<dbReference type="Pfam" id="PF05239">
    <property type="entry name" value="PRC"/>
    <property type="match status" value="2"/>
</dbReference>
<feature type="domain" description="PRC-barrel" evidence="1">
    <location>
        <begin position="3"/>
        <end position="70"/>
    </location>
</feature>
<protein>
    <submittedName>
        <fullName evidence="2">PRC-barrel domain containing protein</fullName>
    </submittedName>
</protein>
<evidence type="ECO:0000313" key="3">
    <source>
        <dbReference type="Proteomes" id="UP000053326"/>
    </source>
</evidence>
<reference evidence="3" key="1">
    <citation type="journal article" date="2015" name="MBio">
        <title>Genome-Resolved Metagenomic Analysis Reveals Roles for Candidate Phyla and Other Microbial Community Members in Biogeochemical Transformations in Oil Reservoirs.</title>
        <authorList>
            <person name="Hu P."/>
            <person name="Tom L."/>
            <person name="Singh A."/>
            <person name="Thomas B.C."/>
            <person name="Baker B.J."/>
            <person name="Piceno Y.M."/>
            <person name="Andersen G.L."/>
            <person name="Banfield J.F."/>
        </authorList>
    </citation>
    <scope>NUCLEOTIDE SEQUENCE [LARGE SCALE GENOMIC DNA]</scope>
</reference>
<dbReference type="EMBL" id="LGFO01000143">
    <property type="protein sequence ID" value="KUK36194.1"/>
    <property type="molecule type" value="Genomic_DNA"/>
</dbReference>
<dbReference type="Gene3D" id="2.30.30.240">
    <property type="entry name" value="PRC-barrel domain"/>
    <property type="match status" value="2"/>
</dbReference>
<dbReference type="SUPFAM" id="SSF50346">
    <property type="entry name" value="PRC-barrel domain"/>
    <property type="match status" value="2"/>
</dbReference>
<evidence type="ECO:0000259" key="1">
    <source>
        <dbReference type="Pfam" id="PF05239"/>
    </source>
</evidence>
<accession>A0A101FFP3</accession>
<organism evidence="2 3">
    <name type="scientific">Thermacetogenium phaeum</name>
    <dbReference type="NCBI Taxonomy" id="85874"/>
    <lineage>
        <taxon>Bacteria</taxon>
        <taxon>Bacillati</taxon>
        <taxon>Bacillota</taxon>
        <taxon>Clostridia</taxon>
        <taxon>Thermoanaerobacterales</taxon>
        <taxon>Thermoanaerobacteraceae</taxon>
        <taxon>Thermacetogenium</taxon>
    </lineage>
</organism>